<organism evidence="1 2">
    <name type="scientific">Citrullus colocynthis</name>
    <name type="common">colocynth</name>
    <dbReference type="NCBI Taxonomy" id="252529"/>
    <lineage>
        <taxon>Eukaryota</taxon>
        <taxon>Viridiplantae</taxon>
        <taxon>Streptophyta</taxon>
        <taxon>Embryophyta</taxon>
        <taxon>Tracheophyta</taxon>
        <taxon>Spermatophyta</taxon>
        <taxon>Magnoliopsida</taxon>
        <taxon>eudicotyledons</taxon>
        <taxon>Gunneridae</taxon>
        <taxon>Pentapetalae</taxon>
        <taxon>rosids</taxon>
        <taxon>fabids</taxon>
        <taxon>Cucurbitales</taxon>
        <taxon>Cucurbitaceae</taxon>
        <taxon>Benincaseae</taxon>
        <taxon>Citrullus</taxon>
    </lineage>
</organism>
<dbReference type="EMBL" id="OZ021735">
    <property type="protein sequence ID" value="CAK9309439.1"/>
    <property type="molecule type" value="Genomic_DNA"/>
</dbReference>
<name>A0ABP0XMQ1_9ROSI</name>
<gene>
    <name evidence="1" type="ORF">CITCOLO1_LOCUS1016</name>
</gene>
<reference evidence="1 2" key="1">
    <citation type="submission" date="2024-03" db="EMBL/GenBank/DDBJ databases">
        <authorList>
            <person name="Gkanogiannis A."/>
            <person name="Becerra Lopez-Lavalle L."/>
        </authorList>
    </citation>
    <scope>NUCLEOTIDE SEQUENCE [LARGE SCALE GENOMIC DNA]</scope>
</reference>
<proteinExistence type="predicted"/>
<dbReference type="Proteomes" id="UP001642487">
    <property type="component" value="Chromosome 1"/>
</dbReference>
<evidence type="ECO:0000313" key="2">
    <source>
        <dbReference type="Proteomes" id="UP001642487"/>
    </source>
</evidence>
<keyword evidence="2" id="KW-1185">Reference proteome</keyword>
<sequence length="74" mass="8440">MLVRERNHGWSDDRRSTVDGRRRRVKIAWTKLTACKNNGRKPTFLQLMMAIGGQGSGGVADLHSWNEEDEEEGK</sequence>
<accession>A0ABP0XMQ1</accession>
<protein>
    <submittedName>
        <fullName evidence="1">Uncharacterized protein</fullName>
    </submittedName>
</protein>
<evidence type="ECO:0000313" key="1">
    <source>
        <dbReference type="EMBL" id="CAK9309439.1"/>
    </source>
</evidence>